<accession>A0A3P7KR16</accession>
<feature type="non-terminal residue" evidence="1">
    <location>
        <position position="1"/>
    </location>
</feature>
<dbReference type="EMBL" id="UYRW01021146">
    <property type="protein sequence ID" value="VDN07195.1"/>
    <property type="molecule type" value="Genomic_DNA"/>
</dbReference>
<proteinExistence type="predicted"/>
<gene>
    <name evidence="1" type="ORF">NOO_LOCUS13911</name>
</gene>
<feature type="non-terminal residue" evidence="1">
    <location>
        <position position="103"/>
    </location>
</feature>
<reference evidence="1 2" key="1">
    <citation type="submission" date="2018-08" db="EMBL/GenBank/DDBJ databases">
        <authorList>
            <person name="Laetsch R D."/>
            <person name="Stevens L."/>
            <person name="Kumar S."/>
            <person name="Blaxter L. M."/>
        </authorList>
    </citation>
    <scope>NUCLEOTIDE SEQUENCE [LARGE SCALE GENOMIC DNA]</scope>
</reference>
<organism evidence="1 2">
    <name type="scientific">Onchocerca ochengi</name>
    <name type="common">Filarial nematode worm</name>
    <dbReference type="NCBI Taxonomy" id="42157"/>
    <lineage>
        <taxon>Eukaryota</taxon>
        <taxon>Metazoa</taxon>
        <taxon>Ecdysozoa</taxon>
        <taxon>Nematoda</taxon>
        <taxon>Chromadorea</taxon>
        <taxon>Rhabditida</taxon>
        <taxon>Spirurina</taxon>
        <taxon>Spiruromorpha</taxon>
        <taxon>Filarioidea</taxon>
        <taxon>Onchocercidae</taxon>
        <taxon>Onchocerca</taxon>
    </lineage>
</organism>
<protein>
    <submittedName>
        <fullName evidence="1">Uncharacterized protein</fullName>
    </submittedName>
</protein>
<keyword evidence="2" id="KW-1185">Reference proteome</keyword>
<evidence type="ECO:0000313" key="2">
    <source>
        <dbReference type="Proteomes" id="UP000271087"/>
    </source>
</evidence>
<dbReference type="AlphaFoldDB" id="A0A3P7KR16"/>
<name>A0A3P7KR16_ONCOC</name>
<dbReference type="Proteomes" id="UP000271087">
    <property type="component" value="Unassembled WGS sequence"/>
</dbReference>
<evidence type="ECO:0000313" key="1">
    <source>
        <dbReference type="EMBL" id="VDN07195.1"/>
    </source>
</evidence>
<sequence length="103" mass="10964">QVHGGAELAAAHGRLEGHRLAVHVGHGQGDLLAIFHVAGRALELDRLGFRHRQVAIANCRQINARQVSAVAVQDPILAVGRRVARLVGHVRLDGELAIRQAAG</sequence>